<evidence type="ECO:0000313" key="2">
    <source>
        <dbReference type="Proteomes" id="UP000694864"/>
    </source>
</evidence>
<name>A0ABM0YGC5_CAMSA</name>
<accession>A0ABM0YGC5</accession>
<dbReference type="SUPFAM" id="SSF56801">
    <property type="entry name" value="Acetyl-CoA synthetase-like"/>
    <property type="match status" value="1"/>
</dbReference>
<dbReference type="RefSeq" id="XP_010500484.1">
    <property type="nucleotide sequence ID" value="XM_010502182.2"/>
</dbReference>
<dbReference type="GeneID" id="104777857"/>
<organism evidence="2 3">
    <name type="scientific">Camelina sativa</name>
    <name type="common">False flax</name>
    <name type="synonym">Myagrum sativum</name>
    <dbReference type="NCBI Taxonomy" id="90675"/>
    <lineage>
        <taxon>Eukaryota</taxon>
        <taxon>Viridiplantae</taxon>
        <taxon>Streptophyta</taxon>
        <taxon>Embryophyta</taxon>
        <taxon>Tracheophyta</taxon>
        <taxon>Spermatophyta</taxon>
        <taxon>Magnoliopsida</taxon>
        <taxon>eudicotyledons</taxon>
        <taxon>Gunneridae</taxon>
        <taxon>Pentapetalae</taxon>
        <taxon>rosids</taxon>
        <taxon>malvids</taxon>
        <taxon>Brassicales</taxon>
        <taxon>Brassicaceae</taxon>
        <taxon>Camelineae</taxon>
        <taxon>Camelina</taxon>
    </lineage>
</organism>
<proteinExistence type="predicted"/>
<reference evidence="3" key="2">
    <citation type="submission" date="2025-08" db="UniProtKB">
        <authorList>
            <consortium name="RefSeq"/>
        </authorList>
    </citation>
    <scope>IDENTIFICATION</scope>
    <source>
        <tissue evidence="3">Leaf</tissue>
    </source>
</reference>
<gene>
    <name evidence="3" type="primary">LOC104777857</name>
</gene>
<protein>
    <submittedName>
        <fullName evidence="3">Long chain acyl-CoA synthetase 2-like</fullName>
    </submittedName>
</protein>
<dbReference type="PANTHER" id="PTHR43272">
    <property type="entry name" value="LONG-CHAIN-FATTY-ACID--COA LIGASE"/>
    <property type="match status" value="1"/>
</dbReference>
<dbReference type="PANTHER" id="PTHR43272:SF4">
    <property type="entry name" value="LONG CHAIN ACYL-COA SYNTHETASE 2"/>
    <property type="match status" value="1"/>
</dbReference>
<evidence type="ECO:0000256" key="1">
    <source>
        <dbReference type="ARBA" id="ARBA00001946"/>
    </source>
</evidence>
<evidence type="ECO:0000313" key="3">
    <source>
        <dbReference type="RefSeq" id="XP_010500484.1"/>
    </source>
</evidence>
<sequence length="153" mass="17852">MKIIDRKKNIFKLSQGEYVAVENLENTYSRCPLIAQIWIYGNSFESFLVGVVVPDRKAIEDWAKLNNQFPNDFESLCQDLKAQKYFLDELNSTAKQYQLKGFEMLKAIHLEPNPFDIERDLITPTFKLKRPQLLQHYKGIVDQLYSGAKRSMA</sequence>
<dbReference type="Proteomes" id="UP000694864">
    <property type="component" value="Chromosome 3"/>
</dbReference>
<comment type="cofactor">
    <cofactor evidence="1">
        <name>Mg(2+)</name>
        <dbReference type="ChEBI" id="CHEBI:18420"/>
    </cofactor>
</comment>
<keyword evidence="2" id="KW-1185">Reference proteome</keyword>
<reference evidence="2" key="1">
    <citation type="journal article" date="2014" name="Nat. Commun.">
        <title>The emerging biofuel crop Camelina sativa retains a highly undifferentiated hexaploid genome structure.</title>
        <authorList>
            <person name="Kagale S."/>
            <person name="Koh C."/>
            <person name="Nixon J."/>
            <person name="Bollina V."/>
            <person name="Clarke W.E."/>
            <person name="Tuteja R."/>
            <person name="Spillane C."/>
            <person name="Robinson S.J."/>
            <person name="Links M.G."/>
            <person name="Clarke C."/>
            <person name="Higgins E.E."/>
            <person name="Huebert T."/>
            <person name="Sharpe A.G."/>
            <person name="Parkin I.A."/>
        </authorList>
    </citation>
    <scope>NUCLEOTIDE SEQUENCE [LARGE SCALE GENOMIC DNA]</scope>
    <source>
        <strain evidence="2">cv. DH55</strain>
    </source>
</reference>